<evidence type="ECO:0000256" key="9">
    <source>
        <dbReference type="ARBA" id="ARBA00023163"/>
    </source>
</evidence>
<feature type="active site" description="Proton acceptor" evidence="11">
    <location>
        <position position="121"/>
    </location>
</feature>
<keyword evidence="16" id="KW-1185">Reference proteome</keyword>
<dbReference type="Gene3D" id="1.10.287.10">
    <property type="entry name" value="S15/NS1, RNA-binding"/>
    <property type="match status" value="1"/>
</dbReference>
<dbReference type="InterPro" id="IPR006155">
    <property type="entry name" value="Josephin"/>
</dbReference>
<dbReference type="EC" id="3.4.19.12" evidence="3"/>
<accession>A0AAD2HSW6</accession>
<reference evidence="15" key="1">
    <citation type="submission" date="2023-11" db="EMBL/GenBank/DDBJ databases">
        <authorList>
            <person name="De Vega J J."/>
            <person name="De Vega J J."/>
        </authorList>
    </citation>
    <scope>NUCLEOTIDE SEQUENCE</scope>
</reference>
<dbReference type="InterPro" id="IPR033865">
    <property type="entry name" value="Ataxin-3"/>
</dbReference>
<feature type="region of interest" description="Disordered" evidence="13">
    <location>
        <begin position="297"/>
        <end position="318"/>
    </location>
</feature>
<evidence type="ECO:0000256" key="3">
    <source>
        <dbReference type="ARBA" id="ARBA00012759"/>
    </source>
</evidence>
<protein>
    <recommendedName>
        <fullName evidence="3">ubiquitinyl hydrolase 1</fullName>
        <ecNumber evidence="3">3.4.19.12</ecNumber>
    </recommendedName>
</protein>
<keyword evidence="10" id="KW-0539">Nucleus</keyword>
<evidence type="ECO:0000256" key="4">
    <source>
        <dbReference type="ARBA" id="ARBA00022670"/>
    </source>
</evidence>
<feature type="active site" evidence="11 12">
    <location>
        <position position="136"/>
    </location>
</feature>
<dbReference type="AlphaFoldDB" id="A0AAD2HSW6"/>
<dbReference type="PRINTS" id="PR01233">
    <property type="entry name" value="JOSEPHIN"/>
</dbReference>
<dbReference type="SMART" id="SM01246">
    <property type="entry name" value="Josephin"/>
    <property type="match status" value="1"/>
</dbReference>
<name>A0AAD2HSW6_9AGAR</name>
<evidence type="ECO:0000256" key="2">
    <source>
        <dbReference type="ARBA" id="ARBA00004123"/>
    </source>
</evidence>
<feature type="active site" evidence="12">
    <location>
        <position position="23"/>
    </location>
</feature>
<evidence type="ECO:0000256" key="6">
    <source>
        <dbReference type="ARBA" id="ARBA00022801"/>
    </source>
</evidence>
<comment type="subcellular location">
    <subcellularLocation>
        <location evidence="2">Nucleus</location>
    </subcellularLocation>
</comment>
<dbReference type="PANTHER" id="PTHR14159">
    <property type="entry name" value="ATAXIN-3-RELATED"/>
    <property type="match status" value="1"/>
</dbReference>
<dbReference type="Proteomes" id="UP001295794">
    <property type="component" value="Unassembled WGS sequence"/>
</dbReference>
<organism evidence="15 16">
    <name type="scientific">Mycena citricolor</name>
    <dbReference type="NCBI Taxonomy" id="2018698"/>
    <lineage>
        <taxon>Eukaryota</taxon>
        <taxon>Fungi</taxon>
        <taxon>Dikarya</taxon>
        <taxon>Basidiomycota</taxon>
        <taxon>Agaricomycotina</taxon>
        <taxon>Agaricomycetes</taxon>
        <taxon>Agaricomycetidae</taxon>
        <taxon>Agaricales</taxon>
        <taxon>Marasmiineae</taxon>
        <taxon>Mycenaceae</taxon>
        <taxon>Mycena</taxon>
    </lineage>
</organism>
<keyword evidence="6 12" id="KW-0378">Hydrolase</keyword>
<keyword evidence="8" id="KW-0805">Transcription regulation</keyword>
<evidence type="ECO:0000313" key="16">
    <source>
        <dbReference type="Proteomes" id="UP001295794"/>
    </source>
</evidence>
<dbReference type="GO" id="GO:0006508">
    <property type="term" value="P:proteolysis"/>
    <property type="evidence" value="ECO:0007669"/>
    <property type="project" value="UniProtKB-KW"/>
</dbReference>
<keyword evidence="4" id="KW-0645">Protease</keyword>
<keyword evidence="9" id="KW-0804">Transcription</keyword>
<dbReference type="PROSITE" id="PS50957">
    <property type="entry name" value="JOSEPHIN"/>
    <property type="match status" value="1"/>
</dbReference>
<gene>
    <name evidence="15" type="ORF">MYCIT1_LOCUS32786</name>
</gene>
<feature type="active site" evidence="12">
    <location>
        <position position="121"/>
    </location>
</feature>
<dbReference type="GO" id="GO:0005634">
    <property type="term" value="C:nucleus"/>
    <property type="evidence" value="ECO:0007669"/>
    <property type="project" value="UniProtKB-SubCell"/>
</dbReference>
<evidence type="ECO:0000259" key="14">
    <source>
        <dbReference type="PROSITE" id="PS50957"/>
    </source>
</evidence>
<dbReference type="InterPro" id="IPR003903">
    <property type="entry name" value="UIM_dom"/>
</dbReference>
<dbReference type="Gene3D" id="3.90.70.40">
    <property type="match status" value="1"/>
</dbReference>
<keyword evidence="7" id="KW-0788">Thiol protease</keyword>
<evidence type="ECO:0000256" key="5">
    <source>
        <dbReference type="ARBA" id="ARBA00022786"/>
    </source>
</evidence>
<dbReference type="Pfam" id="PF02099">
    <property type="entry name" value="Josephin"/>
    <property type="match status" value="1"/>
</dbReference>
<proteinExistence type="predicted"/>
<sequence length="390" mass="43470">MSESPAFESLIYHERQEPGSMLCAQHALNSLLQGNYFTAPDLSEIALGLDELEGGMREEGTAARQHQYEHGRFGFLFGASSRERAESLGTGVLIRWRSEEMRPYQDHPEEQLAFVLNSEQHWYTFRRFASHWYNLNSFVAKPEWVSPLYLGALLQQAERDGYSIFVVTSTDPNTGLPRTEADDIAFTLGESSSSGRPGPSGRSAEDEDLELQAALQASMADEAGVPDDRSADPVAASVARNKMLLDRMKAEQEYARGQMLQDEVAGMSRRDDTEDETEEQMIRRAIEESERYAEMAQGDDGNAVAPSASHFGEDGYYDDDDAELQAALRASLEATPEGWSLPEHLQDQPEVPTAPALSHVELPVETEDAPAQEEVSVEEMRRRRLARFGS</sequence>
<comment type="caution">
    <text evidence="15">The sequence shown here is derived from an EMBL/GenBank/DDBJ whole genome shotgun (WGS) entry which is preliminary data.</text>
</comment>
<dbReference type="PANTHER" id="PTHR14159:SF0">
    <property type="entry name" value="ATAXIN-3-RELATED"/>
    <property type="match status" value="1"/>
</dbReference>
<evidence type="ECO:0000256" key="7">
    <source>
        <dbReference type="ARBA" id="ARBA00022807"/>
    </source>
</evidence>
<evidence type="ECO:0000256" key="12">
    <source>
        <dbReference type="PROSITE-ProRule" id="PRU00331"/>
    </source>
</evidence>
<evidence type="ECO:0000256" key="10">
    <source>
        <dbReference type="ARBA" id="ARBA00023242"/>
    </source>
</evidence>
<dbReference type="GO" id="GO:0016579">
    <property type="term" value="P:protein deubiquitination"/>
    <property type="evidence" value="ECO:0007669"/>
    <property type="project" value="InterPro"/>
</dbReference>
<comment type="catalytic activity">
    <reaction evidence="1">
        <text>Thiol-dependent hydrolysis of ester, thioester, amide, peptide and isopeptide bonds formed by the C-terminal Gly of ubiquitin (a 76-residue protein attached to proteins as an intracellular targeting signal).</text>
        <dbReference type="EC" id="3.4.19.12"/>
    </reaction>
</comment>
<feature type="compositionally biased region" description="Acidic residues" evidence="13">
    <location>
        <begin position="364"/>
        <end position="377"/>
    </location>
</feature>
<feature type="active site" description="Nucleophile" evidence="11">
    <location>
        <position position="23"/>
    </location>
</feature>
<evidence type="ECO:0000313" key="15">
    <source>
        <dbReference type="EMBL" id="CAK5281571.1"/>
    </source>
</evidence>
<dbReference type="SMART" id="SM00726">
    <property type="entry name" value="UIM"/>
    <property type="match status" value="3"/>
</dbReference>
<dbReference type="EMBL" id="CAVNYO010000444">
    <property type="protein sequence ID" value="CAK5281571.1"/>
    <property type="molecule type" value="Genomic_DNA"/>
</dbReference>
<evidence type="ECO:0000256" key="8">
    <source>
        <dbReference type="ARBA" id="ARBA00023015"/>
    </source>
</evidence>
<evidence type="ECO:0000256" key="1">
    <source>
        <dbReference type="ARBA" id="ARBA00000707"/>
    </source>
</evidence>
<dbReference type="GO" id="GO:0004843">
    <property type="term" value="F:cysteine-type deubiquitinase activity"/>
    <property type="evidence" value="ECO:0007669"/>
    <property type="project" value="UniProtKB-EC"/>
</dbReference>
<keyword evidence="5" id="KW-0833">Ubl conjugation pathway</keyword>
<feature type="domain" description="Josephin" evidence="14">
    <location>
        <begin position="8"/>
        <end position="182"/>
    </location>
</feature>
<dbReference type="PROSITE" id="PS50330">
    <property type="entry name" value="UIM"/>
    <property type="match status" value="3"/>
</dbReference>
<feature type="region of interest" description="Disordered" evidence="13">
    <location>
        <begin position="338"/>
        <end position="390"/>
    </location>
</feature>
<evidence type="ECO:0000256" key="13">
    <source>
        <dbReference type="SAM" id="MobiDB-lite"/>
    </source>
</evidence>
<evidence type="ECO:0000256" key="11">
    <source>
        <dbReference type="PIRSR" id="PIRSR633865-1"/>
    </source>
</evidence>